<evidence type="ECO:0000256" key="2">
    <source>
        <dbReference type="ARBA" id="ARBA00022630"/>
    </source>
</evidence>
<evidence type="ECO:0000256" key="4">
    <source>
        <dbReference type="RuleBase" id="RU362125"/>
    </source>
</evidence>
<evidence type="ECO:0000259" key="5">
    <source>
        <dbReference type="Pfam" id="PF00441"/>
    </source>
</evidence>
<evidence type="ECO:0000259" key="7">
    <source>
        <dbReference type="Pfam" id="PF18158"/>
    </source>
</evidence>
<dbReference type="WBParaSite" id="PSU_v2.g5109.t1">
    <property type="protein sequence ID" value="PSU_v2.g5109.t1"/>
    <property type="gene ID" value="PSU_v2.g5109"/>
</dbReference>
<feature type="domain" description="Adaptive response protein AidB N-terminal" evidence="7">
    <location>
        <begin position="47"/>
        <end position="178"/>
    </location>
</feature>
<keyword evidence="9" id="KW-1185">Reference proteome</keyword>
<dbReference type="InterPro" id="IPR009075">
    <property type="entry name" value="AcylCo_DH/oxidase_C"/>
</dbReference>
<keyword evidence="2 4" id="KW-0285">Flavoprotein</keyword>
<evidence type="ECO:0000259" key="8">
    <source>
        <dbReference type="Pfam" id="PF22217"/>
    </source>
</evidence>
<dbReference type="SUPFAM" id="SSF56645">
    <property type="entry name" value="Acyl-CoA dehydrogenase NM domain-like"/>
    <property type="match status" value="1"/>
</dbReference>
<dbReference type="InterPro" id="IPR036250">
    <property type="entry name" value="AcylCo_DH-like_C"/>
</dbReference>
<comment type="cofactor">
    <cofactor evidence="4">
        <name>FAD</name>
        <dbReference type="ChEBI" id="CHEBI:57692"/>
    </cofactor>
</comment>
<organism evidence="9 10">
    <name type="scientific">Panagrolaimus superbus</name>
    <dbReference type="NCBI Taxonomy" id="310955"/>
    <lineage>
        <taxon>Eukaryota</taxon>
        <taxon>Metazoa</taxon>
        <taxon>Ecdysozoa</taxon>
        <taxon>Nematoda</taxon>
        <taxon>Chromadorea</taxon>
        <taxon>Rhabditida</taxon>
        <taxon>Tylenchina</taxon>
        <taxon>Panagrolaimomorpha</taxon>
        <taxon>Panagrolaimoidea</taxon>
        <taxon>Panagrolaimidae</taxon>
        <taxon>Panagrolaimus</taxon>
    </lineage>
</organism>
<keyword evidence="4" id="KW-0560">Oxidoreductase</keyword>
<reference evidence="10" key="1">
    <citation type="submission" date="2022-11" db="UniProtKB">
        <authorList>
            <consortium name="WormBaseParasite"/>
        </authorList>
    </citation>
    <scope>IDENTIFICATION</scope>
</reference>
<comment type="similarity">
    <text evidence="1 4">Belongs to the acyl-CoA dehydrogenase family.</text>
</comment>
<proteinExistence type="inferred from homology"/>
<dbReference type="InterPro" id="IPR006091">
    <property type="entry name" value="Acyl-CoA_Oxase/DH_mid-dom"/>
</dbReference>
<evidence type="ECO:0000313" key="9">
    <source>
        <dbReference type="Proteomes" id="UP000887577"/>
    </source>
</evidence>
<dbReference type="Pfam" id="PF02770">
    <property type="entry name" value="Acyl-CoA_dh_M"/>
    <property type="match status" value="1"/>
</dbReference>
<dbReference type="Pfam" id="PF00441">
    <property type="entry name" value="Acyl-CoA_dh_1"/>
    <property type="match status" value="1"/>
</dbReference>
<dbReference type="InterPro" id="IPR009100">
    <property type="entry name" value="AcylCoA_DH/oxidase_NM_dom_sf"/>
</dbReference>
<protein>
    <submittedName>
        <fullName evidence="10">Acyl-CoA dehydrogenase</fullName>
    </submittedName>
</protein>
<dbReference type="Pfam" id="PF18158">
    <property type="entry name" value="AidB_N"/>
    <property type="match status" value="1"/>
</dbReference>
<dbReference type="Gene3D" id="1.20.140.10">
    <property type="entry name" value="Butyryl-CoA Dehydrogenase, subunit A, domain 3"/>
    <property type="match status" value="1"/>
</dbReference>
<accession>A0A914YYD5</accession>
<dbReference type="GO" id="GO:0003995">
    <property type="term" value="F:acyl-CoA dehydrogenase activity"/>
    <property type="evidence" value="ECO:0007669"/>
    <property type="project" value="TreeGrafter"/>
</dbReference>
<dbReference type="InterPro" id="IPR053998">
    <property type="entry name" value="ACDH-11_C"/>
</dbReference>
<dbReference type="SUPFAM" id="SSF47203">
    <property type="entry name" value="Acyl-CoA dehydrogenase C-terminal domain-like"/>
    <property type="match status" value="1"/>
</dbReference>
<keyword evidence="3 4" id="KW-0274">FAD</keyword>
<dbReference type="AlphaFoldDB" id="A0A914YYD5"/>
<dbReference type="InterPro" id="IPR052904">
    <property type="entry name" value="Acyl-CoA_dehydrogenase-like"/>
</dbReference>
<dbReference type="InterPro" id="IPR041504">
    <property type="entry name" value="AidB_N"/>
</dbReference>
<evidence type="ECO:0000313" key="10">
    <source>
        <dbReference type="WBParaSite" id="PSU_v2.g5109.t1"/>
    </source>
</evidence>
<evidence type="ECO:0000256" key="1">
    <source>
        <dbReference type="ARBA" id="ARBA00009347"/>
    </source>
</evidence>
<dbReference type="Pfam" id="PF22217">
    <property type="entry name" value="ACDH-11_C"/>
    <property type="match status" value="1"/>
</dbReference>
<dbReference type="Gene3D" id="6.10.250.600">
    <property type="match status" value="1"/>
</dbReference>
<dbReference type="Proteomes" id="UP000887577">
    <property type="component" value="Unplaced"/>
</dbReference>
<feature type="domain" description="Acyl-CoA oxidase/dehydrogenase middle" evidence="6">
    <location>
        <begin position="210"/>
        <end position="313"/>
    </location>
</feature>
<name>A0A914YYD5_9BILA</name>
<dbReference type="Gene3D" id="2.40.110.20">
    <property type="match status" value="1"/>
</dbReference>
<sequence length="615" mass="68012">MIANKTTTNVPIYRLRNIICSTSTRMSSSDYKHAKTGKFTQPAPVLENPFTSDPILSRALKRLIPQQEFVKVSTDLTKFGERIVNEIDQLGHEAEIQPPQIQQFDAWGNRIDKLIVAPAWNRLKEISAEEGLISIGYDKSTDPEYRRLHQMSKLYMFHPASGLVTCPLAMTDGAAKTIDELKLGEKFPECKEAFERLTSRDPQNAWTSGQWMTEKGGGSDVGGGTDTYAEKVDGSNYTLHGYKWFSSAIDADMSLTLARSIENGQVQTGSRGLSLFYLRVRNNGQLNGLQMMRLKNKLGTRQLPTAELLLDGVKAIKVSEEGRGVPSIANMLNITRVHNAIASVAGMRRIVSLARDYSTRRIAFGNTLYKWPLHLKVLADLEIKTRAGLLLTLESTRLLGKQEGGRSSEQESLLLRLITPIAKLHTGKVCVPAISEGIECFGGQGYIEDTGLPGILRDTQVTAIWEGTTNVLSLDVLRVFATTKFAAAKAFADRIKEIISKAKNGDEKLQKTGEALENALNQLLGTLKTAQKSSDFPQNLQRGARDISMTMGNIYSGALLTEFAAHPDAFDNDREVAYRYCVNQKLATISLNSFDSSNDSIDKSIVFENYKASKL</sequence>
<feature type="domain" description="Acyl-CoA dehydrogenase/oxidase C-terminal" evidence="5">
    <location>
        <begin position="322"/>
        <end position="478"/>
    </location>
</feature>
<evidence type="ECO:0000259" key="6">
    <source>
        <dbReference type="Pfam" id="PF02770"/>
    </source>
</evidence>
<feature type="domain" description="Acyl-CoA dehydrogenase 11-like C-terminal" evidence="8">
    <location>
        <begin position="489"/>
        <end position="607"/>
    </location>
</feature>
<dbReference type="PANTHER" id="PTHR42707:SF2">
    <property type="entry name" value="ACD11 DEHYDROGENASE"/>
    <property type="match status" value="1"/>
</dbReference>
<dbReference type="PANTHER" id="PTHR42707">
    <property type="entry name" value="ACYL-COA DEHYDROGENASE"/>
    <property type="match status" value="1"/>
</dbReference>
<evidence type="ECO:0000256" key="3">
    <source>
        <dbReference type="ARBA" id="ARBA00022827"/>
    </source>
</evidence>